<evidence type="ECO:0000313" key="3">
    <source>
        <dbReference type="Proteomes" id="UP000283644"/>
    </source>
</evidence>
<feature type="transmembrane region" description="Helical" evidence="1">
    <location>
        <begin position="48"/>
        <end position="69"/>
    </location>
</feature>
<proteinExistence type="predicted"/>
<organism evidence="2 3">
    <name type="scientific">Nocardioides immobilis</name>
    <dbReference type="NCBI Taxonomy" id="2049295"/>
    <lineage>
        <taxon>Bacteria</taxon>
        <taxon>Bacillati</taxon>
        <taxon>Actinomycetota</taxon>
        <taxon>Actinomycetes</taxon>
        <taxon>Propionibacteriales</taxon>
        <taxon>Nocardioidaceae</taxon>
        <taxon>Nocardioides</taxon>
    </lineage>
</organism>
<name>A0A417XWK9_9ACTN</name>
<dbReference type="RefSeq" id="WP_118927661.1">
    <property type="nucleotide sequence ID" value="NZ_QXGH01000030.1"/>
</dbReference>
<gene>
    <name evidence="2" type="ORF">D0Z08_23215</name>
</gene>
<keyword evidence="1" id="KW-0472">Membrane</keyword>
<dbReference type="Proteomes" id="UP000283644">
    <property type="component" value="Unassembled WGS sequence"/>
</dbReference>
<protein>
    <submittedName>
        <fullName evidence="2">Uncharacterized protein</fullName>
    </submittedName>
</protein>
<feature type="transmembrane region" description="Helical" evidence="1">
    <location>
        <begin position="20"/>
        <end position="42"/>
    </location>
</feature>
<dbReference type="OrthoDB" id="3787716at2"/>
<dbReference type="EMBL" id="QXGH01000030">
    <property type="protein sequence ID" value="RHW24650.1"/>
    <property type="molecule type" value="Genomic_DNA"/>
</dbReference>
<feature type="transmembrane region" description="Helical" evidence="1">
    <location>
        <begin position="76"/>
        <end position="100"/>
    </location>
</feature>
<keyword evidence="1" id="KW-1133">Transmembrane helix</keyword>
<reference evidence="2 3" key="1">
    <citation type="submission" date="2018-09" db="EMBL/GenBank/DDBJ databases">
        <title>Genome sequencing of Nocardioides immobilis CCTCC AB 2017083 for comparison to Nocardioides silvaticus.</title>
        <authorList>
            <person name="Li C."/>
            <person name="Wang G."/>
        </authorList>
    </citation>
    <scope>NUCLEOTIDE SEQUENCE [LARGE SCALE GENOMIC DNA]</scope>
    <source>
        <strain evidence="2 3">CCTCC AB 2017083</strain>
    </source>
</reference>
<sequence>MPPFRRRRKIKPVADGPRGAISFTPWLGMILTVSSFFLYAASGLIAPWWGIVVMVAIWLVLFVLCCVWWTPYPKRLVWIGVLSYPLWFCLIVGGALVFGWKA</sequence>
<comment type="caution">
    <text evidence="2">The sequence shown here is derived from an EMBL/GenBank/DDBJ whole genome shotgun (WGS) entry which is preliminary data.</text>
</comment>
<keyword evidence="1" id="KW-0812">Transmembrane</keyword>
<keyword evidence="3" id="KW-1185">Reference proteome</keyword>
<evidence type="ECO:0000256" key="1">
    <source>
        <dbReference type="SAM" id="Phobius"/>
    </source>
</evidence>
<dbReference type="AlphaFoldDB" id="A0A417XWK9"/>
<evidence type="ECO:0000313" key="2">
    <source>
        <dbReference type="EMBL" id="RHW24650.1"/>
    </source>
</evidence>
<accession>A0A417XWK9</accession>